<reference evidence="1 2" key="1">
    <citation type="journal article" date="2017" name="Water Res.">
        <title>Discovery and metagenomic analysis of an anammox bacterial enrichment related to Candidatus "Brocadia caroliniensis" in a full-scale glycerol-fed nitritation-denitritation separate centrate treatment process.</title>
        <authorList>
            <person name="Park H."/>
            <person name="Brotto A.C."/>
            <person name="van Loosdrecht M.C."/>
            <person name="Chandran K."/>
        </authorList>
    </citation>
    <scope>NUCLEOTIDE SEQUENCE [LARGE SCALE GENOMIC DNA]</scope>
    <source>
        <strain evidence="1">26THWARD</strain>
    </source>
</reference>
<comment type="caution">
    <text evidence="1">The sequence shown here is derived from an EMBL/GenBank/DDBJ whole genome shotgun (WGS) entry which is preliminary data.</text>
</comment>
<evidence type="ECO:0000313" key="1">
    <source>
        <dbReference type="EMBL" id="OOP57841.1"/>
    </source>
</evidence>
<gene>
    <name evidence="1" type="ORF">AYP45_01130</name>
</gene>
<evidence type="ECO:0000313" key="2">
    <source>
        <dbReference type="Proteomes" id="UP000189681"/>
    </source>
</evidence>
<organism evidence="1 2">
    <name type="scientific">Candidatus Brocadia carolinensis</name>
    <dbReference type="NCBI Taxonomy" id="1004156"/>
    <lineage>
        <taxon>Bacteria</taxon>
        <taxon>Pseudomonadati</taxon>
        <taxon>Planctomycetota</taxon>
        <taxon>Candidatus Brocadiia</taxon>
        <taxon>Candidatus Brocadiales</taxon>
        <taxon>Candidatus Brocadiaceae</taxon>
        <taxon>Candidatus Brocadia</taxon>
    </lineage>
</organism>
<proteinExistence type="predicted"/>
<dbReference type="EMBL" id="AYTS01000011">
    <property type="protein sequence ID" value="OOP57841.1"/>
    <property type="molecule type" value="Genomic_DNA"/>
</dbReference>
<protein>
    <submittedName>
        <fullName evidence="1">Uncharacterized protein</fullName>
    </submittedName>
</protein>
<dbReference type="Proteomes" id="UP000189681">
    <property type="component" value="Unassembled WGS sequence"/>
</dbReference>
<accession>A0A1V4AXP2</accession>
<name>A0A1V4AXP2_9BACT</name>
<sequence length="80" mass="9519">MILKGYLSKRLVVPNYPIDTWTGNCENACMFLREKSRTIIKQYEKFQHTWFRDLGIPTEDMWKRCAHEGLIIWLTLPGCI</sequence>
<dbReference type="AlphaFoldDB" id="A0A1V4AXP2"/>